<keyword evidence="2" id="KW-0444">Lipid biosynthesis</keyword>
<evidence type="ECO:0000259" key="11">
    <source>
        <dbReference type="Pfam" id="PF08544"/>
    </source>
</evidence>
<dbReference type="PANTHER" id="PTHR43290:SF2">
    <property type="entry name" value="MEVALONATE KINASE"/>
    <property type="match status" value="1"/>
</dbReference>
<dbReference type="UniPathway" id="UPA00057">
    <property type="reaction ID" value="UER00098"/>
</dbReference>
<keyword evidence="1" id="KW-0963">Cytoplasm</keyword>
<evidence type="ECO:0000313" key="13">
    <source>
        <dbReference type="Proteomes" id="UP000028252"/>
    </source>
</evidence>
<dbReference type="GO" id="GO:0004496">
    <property type="term" value="F:mevalonate kinase activity"/>
    <property type="evidence" value="ECO:0007669"/>
    <property type="project" value="UniProtKB-EC"/>
</dbReference>
<comment type="caution">
    <text evidence="12">The sequence shown here is derived from an EMBL/GenBank/DDBJ whole genome shotgun (WGS) entry which is preliminary data.</text>
</comment>
<dbReference type="Gene3D" id="3.30.70.890">
    <property type="entry name" value="GHMP kinase, C-terminal domain"/>
    <property type="match status" value="1"/>
</dbReference>
<evidence type="ECO:0000259" key="10">
    <source>
        <dbReference type="Pfam" id="PF00288"/>
    </source>
</evidence>
<evidence type="ECO:0000256" key="4">
    <source>
        <dbReference type="ARBA" id="ARBA00022741"/>
    </source>
</evidence>
<keyword evidence="5 12" id="KW-0418">Kinase</keyword>
<evidence type="ECO:0000256" key="8">
    <source>
        <dbReference type="ARBA" id="ARBA00023098"/>
    </source>
</evidence>
<organism evidence="12 13">
    <name type="scientific">Marinobacterium lacunae</name>
    <dbReference type="NCBI Taxonomy" id="1232683"/>
    <lineage>
        <taxon>Bacteria</taxon>
        <taxon>Pseudomonadati</taxon>
        <taxon>Pseudomonadota</taxon>
        <taxon>Gammaproteobacteria</taxon>
        <taxon>Oceanospirillales</taxon>
        <taxon>Oceanospirillaceae</taxon>
        <taxon>Marinobacterium</taxon>
    </lineage>
</organism>
<dbReference type="GO" id="GO:0019287">
    <property type="term" value="P:isopentenyl diphosphate biosynthetic process, mevalonate pathway"/>
    <property type="evidence" value="ECO:0007669"/>
    <property type="project" value="UniProtKB-UniPathway"/>
</dbReference>
<dbReference type="GO" id="GO:0005737">
    <property type="term" value="C:cytoplasm"/>
    <property type="evidence" value="ECO:0007669"/>
    <property type="project" value="InterPro"/>
</dbReference>
<feature type="domain" description="GHMP kinase N-terminal" evidence="10">
    <location>
        <begin position="60"/>
        <end position="144"/>
    </location>
</feature>
<sequence>MLMGEHAVLRGALAIACAVDRYIHVELRPRDDDRVCVDSALGVYESTLGELAESSELKFVIAALRQWRSHLASGFELKITSEFSHRVGLGSSAAVIAALTVVLDRFAGTGFSTEQLFDSALKVIHQVQNGRGSGTDLAASLYGGVIAYRVEPRELIPLKGLPTLSLWYVGYKMKTPDVLELVETKRQRYPELYDGLDRLMEQCSLNARAAVDNSDWNALGELMNVYQGLMDALGVCDGNLAELVYRLRSAEGVLGAKISGSGLGDCVVALGSAKFGDLRFEEIPIGLSARGTESEQLAESRS</sequence>
<evidence type="ECO:0000256" key="1">
    <source>
        <dbReference type="ARBA" id="ARBA00022490"/>
    </source>
</evidence>
<dbReference type="AlphaFoldDB" id="A0A081FXC8"/>
<dbReference type="PANTHER" id="PTHR43290">
    <property type="entry name" value="MEVALONATE KINASE"/>
    <property type="match status" value="1"/>
</dbReference>
<dbReference type="InterPro" id="IPR014721">
    <property type="entry name" value="Ribsml_uS5_D2-typ_fold_subgr"/>
</dbReference>
<dbReference type="Gene3D" id="3.30.230.10">
    <property type="match status" value="1"/>
</dbReference>
<gene>
    <name evidence="12" type="ORF">ADIMK_2707</name>
</gene>
<dbReference type="Proteomes" id="UP000028252">
    <property type="component" value="Unassembled WGS sequence"/>
</dbReference>
<dbReference type="Pfam" id="PF08544">
    <property type="entry name" value="GHMP_kinases_C"/>
    <property type="match status" value="1"/>
</dbReference>
<dbReference type="InterPro" id="IPR020568">
    <property type="entry name" value="Ribosomal_Su5_D2-typ_SF"/>
</dbReference>
<evidence type="ECO:0000256" key="6">
    <source>
        <dbReference type="ARBA" id="ARBA00022840"/>
    </source>
</evidence>
<evidence type="ECO:0000256" key="7">
    <source>
        <dbReference type="ARBA" id="ARBA00022842"/>
    </source>
</evidence>
<keyword evidence="4" id="KW-0547">Nucleotide-binding</keyword>
<keyword evidence="7" id="KW-0460">Magnesium</keyword>
<evidence type="ECO:0000313" key="12">
    <source>
        <dbReference type="EMBL" id="KEA63183.1"/>
    </source>
</evidence>
<dbReference type="SUPFAM" id="SSF55060">
    <property type="entry name" value="GHMP Kinase, C-terminal domain"/>
    <property type="match status" value="1"/>
</dbReference>
<evidence type="ECO:0000256" key="2">
    <source>
        <dbReference type="ARBA" id="ARBA00022516"/>
    </source>
</evidence>
<dbReference type="STRING" id="1232683.ADIMK_2707"/>
<reference evidence="12 13" key="1">
    <citation type="submission" date="2014-04" db="EMBL/GenBank/DDBJ databases">
        <title>Marinobacterium kochiensis sp. nov., isolated from sediment sample collected from Kochi backwaters in Kerala, India.</title>
        <authorList>
            <person name="Singh A."/>
            <person name="Pinnaka A.K."/>
        </authorList>
    </citation>
    <scope>NUCLEOTIDE SEQUENCE [LARGE SCALE GENOMIC DNA]</scope>
    <source>
        <strain evidence="12 13">AK27</strain>
    </source>
</reference>
<dbReference type="PRINTS" id="PR00959">
    <property type="entry name" value="MEVGALKINASE"/>
</dbReference>
<dbReference type="SUPFAM" id="SSF54211">
    <property type="entry name" value="Ribosomal protein S5 domain 2-like"/>
    <property type="match status" value="1"/>
</dbReference>
<dbReference type="EC" id="2.7.1.36" evidence="12"/>
<keyword evidence="8" id="KW-0443">Lipid metabolism</keyword>
<dbReference type="InterPro" id="IPR006205">
    <property type="entry name" value="Mev_gal_kin"/>
</dbReference>
<dbReference type="PATRIC" id="fig|1232683.4.peg.2660"/>
<dbReference type="InterPro" id="IPR013750">
    <property type="entry name" value="GHMP_kinase_C_dom"/>
</dbReference>
<accession>A0A081FXC8</accession>
<keyword evidence="6" id="KW-0067">ATP-binding</keyword>
<dbReference type="EMBL" id="JMQN01000040">
    <property type="protein sequence ID" value="KEA63183.1"/>
    <property type="molecule type" value="Genomic_DNA"/>
</dbReference>
<evidence type="ECO:0000256" key="3">
    <source>
        <dbReference type="ARBA" id="ARBA00022679"/>
    </source>
</evidence>
<dbReference type="Pfam" id="PF00288">
    <property type="entry name" value="GHMP_kinases_N"/>
    <property type="match status" value="1"/>
</dbReference>
<dbReference type="eggNOG" id="COG1577">
    <property type="taxonomic scope" value="Bacteria"/>
</dbReference>
<protein>
    <submittedName>
        <fullName evidence="12">Mevalonate kinase</fullName>
        <ecNumber evidence="12">2.7.1.36</ecNumber>
    </submittedName>
</protein>
<name>A0A081FXC8_9GAMM</name>
<comment type="pathway">
    <text evidence="9">Isoprenoid biosynthesis; isopentenyl diphosphate biosynthesis via mevalonate pathway; isopentenyl diphosphate from (R)-mevalonate: step 1/3.</text>
</comment>
<proteinExistence type="predicted"/>
<keyword evidence="13" id="KW-1185">Reference proteome</keyword>
<keyword evidence="3 12" id="KW-0808">Transferase</keyword>
<feature type="domain" description="GHMP kinase C-terminal" evidence="11">
    <location>
        <begin position="208"/>
        <end position="271"/>
    </location>
</feature>
<dbReference type="InterPro" id="IPR006204">
    <property type="entry name" value="GHMP_kinase_N_dom"/>
</dbReference>
<dbReference type="GO" id="GO:0005524">
    <property type="term" value="F:ATP binding"/>
    <property type="evidence" value="ECO:0007669"/>
    <property type="project" value="UniProtKB-KW"/>
</dbReference>
<evidence type="ECO:0000256" key="9">
    <source>
        <dbReference type="ARBA" id="ARBA00029438"/>
    </source>
</evidence>
<dbReference type="InterPro" id="IPR036554">
    <property type="entry name" value="GHMP_kinase_C_sf"/>
</dbReference>
<evidence type="ECO:0000256" key="5">
    <source>
        <dbReference type="ARBA" id="ARBA00022777"/>
    </source>
</evidence>